<name>A0A1I6MIW5_9RHOB</name>
<keyword evidence="3" id="KW-1185">Reference proteome</keyword>
<proteinExistence type="predicted"/>
<reference evidence="2 3" key="1">
    <citation type="submission" date="2016-10" db="EMBL/GenBank/DDBJ databases">
        <authorList>
            <person name="de Groot N.N."/>
        </authorList>
    </citation>
    <scope>NUCLEOTIDE SEQUENCE [LARGE SCALE GENOMIC DNA]</scope>
    <source>
        <strain evidence="2 3">DSM 29433</strain>
    </source>
</reference>
<dbReference type="AlphaFoldDB" id="A0A1I6MIW5"/>
<sequence>MSTPTKPIQDPAEVITPNSAEATMTGDQADKLRALCEATGEPFDDTLSQAQAAKRIAALSEIAESN</sequence>
<accession>A0A1I6MIW5</accession>
<dbReference type="EMBL" id="FOZM01000001">
    <property type="protein sequence ID" value="SFS15666.1"/>
    <property type="molecule type" value="Genomic_DNA"/>
</dbReference>
<gene>
    <name evidence="2" type="ORF">SAMN05444714_1889</name>
</gene>
<protein>
    <recommendedName>
        <fullName evidence="4">DUF3072 domain-containing protein</fullName>
    </recommendedName>
</protein>
<dbReference type="Proteomes" id="UP000198926">
    <property type="component" value="Unassembled WGS sequence"/>
</dbReference>
<dbReference type="RefSeq" id="WP_090206829.1">
    <property type="nucleotide sequence ID" value="NZ_FOZM01000001.1"/>
</dbReference>
<dbReference type="Pfam" id="PF11272">
    <property type="entry name" value="DUF3072"/>
    <property type="match status" value="1"/>
</dbReference>
<evidence type="ECO:0000256" key="1">
    <source>
        <dbReference type="SAM" id="MobiDB-lite"/>
    </source>
</evidence>
<evidence type="ECO:0000313" key="3">
    <source>
        <dbReference type="Proteomes" id="UP000198926"/>
    </source>
</evidence>
<feature type="region of interest" description="Disordered" evidence="1">
    <location>
        <begin position="1"/>
        <end position="24"/>
    </location>
</feature>
<dbReference type="OrthoDB" id="7871968at2"/>
<organism evidence="2 3">
    <name type="scientific">Yoonia litorea</name>
    <dbReference type="NCBI Taxonomy" id="1123755"/>
    <lineage>
        <taxon>Bacteria</taxon>
        <taxon>Pseudomonadati</taxon>
        <taxon>Pseudomonadota</taxon>
        <taxon>Alphaproteobacteria</taxon>
        <taxon>Rhodobacterales</taxon>
        <taxon>Paracoccaceae</taxon>
        <taxon>Yoonia</taxon>
    </lineage>
</organism>
<evidence type="ECO:0000313" key="2">
    <source>
        <dbReference type="EMBL" id="SFS15666.1"/>
    </source>
</evidence>
<dbReference type="STRING" id="1123755.SAMN05444714_1889"/>
<evidence type="ECO:0008006" key="4">
    <source>
        <dbReference type="Google" id="ProtNLM"/>
    </source>
</evidence>
<dbReference type="InterPro" id="IPR021425">
    <property type="entry name" value="DUF3072"/>
</dbReference>